<dbReference type="CDD" id="cd00093">
    <property type="entry name" value="HTH_XRE"/>
    <property type="match status" value="1"/>
</dbReference>
<dbReference type="SUPFAM" id="SSF47413">
    <property type="entry name" value="lambda repressor-like DNA-binding domains"/>
    <property type="match status" value="1"/>
</dbReference>
<dbReference type="SMART" id="SM00530">
    <property type="entry name" value="HTH_XRE"/>
    <property type="match status" value="1"/>
</dbReference>
<evidence type="ECO:0000256" key="1">
    <source>
        <dbReference type="SAM" id="MobiDB-lite"/>
    </source>
</evidence>
<feature type="domain" description="HTH cro/C1-type" evidence="2">
    <location>
        <begin position="29"/>
        <end position="82"/>
    </location>
</feature>
<dbReference type="InterPro" id="IPR001387">
    <property type="entry name" value="Cro/C1-type_HTH"/>
</dbReference>
<evidence type="ECO:0000313" key="3">
    <source>
        <dbReference type="EMBL" id="MFC5005378.1"/>
    </source>
</evidence>
<dbReference type="Proteomes" id="UP001595912">
    <property type="component" value="Unassembled WGS sequence"/>
</dbReference>
<proteinExistence type="predicted"/>
<organism evidence="3 4">
    <name type="scientific">Dactylosporangium cerinum</name>
    <dbReference type="NCBI Taxonomy" id="1434730"/>
    <lineage>
        <taxon>Bacteria</taxon>
        <taxon>Bacillati</taxon>
        <taxon>Actinomycetota</taxon>
        <taxon>Actinomycetes</taxon>
        <taxon>Micromonosporales</taxon>
        <taxon>Micromonosporaceae</taxon>
        <taxon>Dactylosporangium</taxon>
    </lineage>
</organism>
<dbReference type="PROSITE" id="PS50943">
    <property type="entry name" value="HTH_CROC1"/>
    <property type="match status" value="1"/>
</dbReference>
<protein>
    <submittedName>
        <fullName evidence="3">Multiprotein-bridging factor 1 family protein</fullName>
    </submittedName>
</protein>
<dbReference type="Pfam" id="PF13560">
    <property type="entry name" value="HTH_31"/>
    <property type="match status" value="1"/>
</dbReference>
<feature type="region of interest" description="Disordered" evidence="1">
    <location>
        <begin position="207"/>
        <end position="247"/>
    </location>
</feature>
<dbReference type="EMBL" id="JBHSIU010000071">
    <property type="protein sequence ID" value="MFC5005378.1"/>
    <property type="molecule type" value="Genomic_DNA"/>
</dbReference>
<gene>
    <name evidence="3" type="ORF">ACFPIJ_47050</name>
</gene>
<feature type="region of interest" description="Disordered" evidence="1">
    <location>
        <begin position="135"/>
        <end position="169"/>
    </location>
</feature>
<comment type="caution">
    <text evidence="3">The sequence shown here is derived from an EMBL/GenBank/DDBJ whole genome shotgun (WGS) entry which is preliminary data.</text>
</comment>
<dbReference type="Gene3D" id="1.10.260.40">
    <property type="entry name" value="lambda repressor-like DNA-binding domains"/>
    <property type="match status" value="1"/>
</dbReference>
<keyword evidence="4" id="KW-1185">Reference proteome</keyword>
<sequence>MDRTGCTGTSGTSSAASSESGAVTFAEALRRWRMTRGLSQAALAEQVMYSRSLVNLVENGYRRATDAFARAADTALDAAGQLHAVWMSAAAADHVPTVPTRHHRMGGGPVAGTCAGQLSDRALADRLDRLERLPDHRDGRRLLRRRPAPRPSAARMRRPPYRRSMRGAHPWHNRAPRRLYRPDVWRADGLADQMDVGECVRKCRPSGRTPGARCGAQPHGLNGQHRPGPVGDGGSELRRRRTDGRVQPARASAVPRCTLSCLVEICGNECVQGRGAAYETFAGCRSQMAAVAGGASRDPPTSGRRSRCRTPIKRAARTARAVCSIRAQGRRGWLRPPGRAATTVRCR</sequence>
<feature type="compositionally biased region" description="Basic residues" evidence="1">
    <location>
        <begin position="155"/>
        <end position="169"/>
    </location>
</feature>
<evidence type="ECO:0000313" key="4">
    <source>
        <dbReference type="Proteomes" id="UP001595912"/>
    </source>
</evidence>
<evidence type="ECO:0000259" key="2">
    <source>
        <dbReference type="PROSITE" id="PS50943"/>
    </source>
</evidence>
<accession>A0ABV9WCZ1</accession>
<dbReference type="InterPro" id="IPR010982">
    <property type="entry name" value="Lambda_DNA-bd_dom_sf"/>
</dbReference>
<name>A0ABV9WCZ1_9ACTN</name>
<dbReference type="RefSeq" id="WP_380126015.1">
    <property type="nucleotide sequence ID" value="NZ_JBHSIU010000071.1"/>
</dbReference>
<reference evidence="4" key="1">
    <citation type="journal article" date="2019" name="Int. J. Syst. Evol. Microbiol.">
        <title>The Global Catalogue of Microorganisms (GCM) 10K type strain sequencing project: providing services to taxonomists for standard genome sequencing and annotation.</title>
        <authorList>
            <consortium name="The Broad Institute Genomics Platform"/>
            <consortium name="The Broad Institute Genome Sequencing Center for Infectious Disease"/>
            <person name="Wu L."/>
            <person name="Ma J."/>
        </authorList>
    </citation>
    <scope>NUCLEOTIDE SEQUENCE [LARGE SCALE GENOMIC DNA]</scope>
    <source>
        <strain evidence="4">CGMCC 4.7152</strain>
    </source>
</reference>